<reference evidence="1 2" key="1">
    <citation type="submission" date="2019-09" db="EMBL/GenBank/DDBJ databases">
        <authorList>
            <person name="Ou C."/>
        </authorList>
    </citation>
    <scope>NUCLEOTIDE SEQUENCE [LARGE SCALE GENOMIC DNA]</scope>
    <source>
        <strain evidence="1">S2</strain>
        <tissue evidence="1">Leaf</tissue>
    </source>
</reference>
<reference evidence="1 2" key="3">
    <citation type="submission" date="2019-11" db="EMBL/GenBank/DDBJ databases">
        <title>A de novo genome assembly of a pear dwarfing rootstock.</title>
        <authorList>
            <person name="Wang F."/>
            <person name="Wang J."/>
            <person name="Li S."/>
            <person name="Zhang Y."/>
            <person name="Fang M."/>
            <person name="Ma L."/>
            <person name="Zhao Y."/>
            <person name="Jiang S."/>
        </authorList>
    </citation>
    <scope>NUCLEOTIDE SEQUENCE [LARGE SCALE GENOMIC DNA]</scope>
    <source>
        <strain evidence="1">S2</strain>
        <tissue evidence="1">Leaf</tissue>
    </source>
</reference>
<proteinExistence type="predicted"/>
<sequence>MKERSIKWMLELVEMETLTDYTCDADYVSEWNELMGSQNAFVHGVLTDENKPSIIAIEGIGEVEVGLNKMPKSLSSVAEAMTAFMQIIGLAKESLRKILLRGEFEEYNALHC</sequence>
<dbReference type="Proteomes" id="UP000327157">
    <property type="component" value="Chromosome 14"/>
</dbReference>
<comment type="caution">
    <text evidence="1">The sequence shown here is derived from an EMBL/GenBank/DDBJ whole genome shotgun (WGS) entry which is preliminary data.</text>
</comment>
<protein>
    <submittedName>
        <fullName evidence="1">Dynamin-related protein 4C-like</fullName>
    </submittedName>
</protein>
<dbReference type="OrthoDB" id="849137at2759"/>
<evidence type="ECO:0000313" key="1">
    <source>
        <dbReference type="EMBL" id="KAB2607685.1"/>
    </source>
</evidence>
<keyword evidence="2" id="KW-1185">Reference proteome</keyword>
<dbReference type="AlphaFoldDB" id="A0A5N5FX29"/>
<dbReference type="EMBL" id="SMOL01000553">
    <property type="protein sequence ID" value="KAB2607685.1"/>
    <property type="molecule type" value="Genomic_DNA"/>
</dbReference>
<reference evidence="2" key="2">
    <citation type="submission" date="2019-10" db="EMBL/GenBank/DDBJ databases">
        <title>A de novo genome assembly of a pear dwarfing rootstock.</title>
        <authorList>
            <person name="Wang F."/>
            <person name="Wang J."/>
            <person name="Li S."/>
            <person name="Zhang Y."/>
            <person name="Fang M."/>
            <person name="Ma L."/>
            <person name="Zhao Y."/>
            <person name="Jiang S."/>
        </authorList>
    </citation>
    <scope>NUCLEOTIDE SEQUENCE [LARGE SCALE GENOMIC DNA]</scope>
</reference>
<name>A0A5N5FX29_9ROSA</name>
<gene>
    <name evidence="1" type="ORF">D8674_010853</name>
</gene>
<evidence type="ECO:0000313" key="2">
    <source>
        <dbReference type="Proteomes" id="UP000327157"/>
    </source>
</evidence>
<organism evidence="1 2">
    <name type="scientific">Pyrus ussuriensis x Pyrus communis</name>
    <dbReference type="NCBI Taxonomy" id="2448454"/>
    <lineage>
        <taxon>Eukaryota</taxon>
        <taxon>Viridiplantae</taxon>
        <taxon>Streptophyta</taxon>
        <taxon>Embryophyta</taxon>
        <taxon>Tracheophyta</taxon>
        <taxon>Spermatophyta</taxon>
        <taxon>Magnoliopsida</taxon>
        <taxon>eudicotyledons</taxon>
        <taxon>Gunneridae</taxon>
        <taxon>Pentapetalae</taxon>
        <taxon>rosids</taxon>
        <taxon>fabids</taxon>
        <taxon>Rosales</taxon>
        <taxon>Rosaceae</taxon>
        <taxon>Amygdaloideae</taxon>
        <taxon>Maleae</taxon>
        <taxon>Pyrus</taxon>
    </lineage>
</organism>
<accession>A0A5N5FX29</accession>